<accession>A0A5B6V988</accession>
<reference evidence="2" key="1">
    <citation type="journal article" date="2019" name="Plant Biotechnol. J.">
        <title>Genome sequencing of the Australian wild diploid species Gossypium australe highlights disease resistance and delayed gland morphogenesis.</title>
        <authorList>
            <person name="Cai Y."/>
            <person name="Cai X."/>
            <person name="Wang Q."/>
            <person name="Wang P."/>
            <person name="Zhang Y."/>
            <person name="Cai C."/>
            <person name="Xu Y."/>
            <person name="Wang K."/>
            <person name="Zhou Z."/>
            <person name="Wang C."/>
            <person name="Geng S."/>
            <person name="Li B."/>
            <person name="Dong Q."/>
            <person name="Hou Y."/>
            <person name="Wang H."/>
            <person name="Ai P."/>
            <person name="Liu Z."/>
            <person name="Yi F."/>
            <person name="Sun M."/>
            <person name="An G."/>
            <person name="Cheng J."/>
            <person name="Zhang Y."/>
            <person name="Shi Q."/>
            <person name="Xie Y."/>
            <person name="Shi X."/>
            <person name="Chang Y."/>
            <person name="Huang F."/>
            <person name="Chen Y."/>
            <person name="Hong S."/>
            <person name="Mi L."/>
            <person name="Sun Q."/>
            <person name="Zhang L."/>
            <person name="Zhou B."/>
            <person name="Peng R."/>
            <person name="Zhang X."/>
            <person name="Liu F."/>
        </authorList>
    </citation>
    <scope>NUCLEOTIDE SEQUENCE [LARGE SCALE GENOMIC DNA]</scope>
    <source>
        <strain evidence="2">cv. PA1801</strain>
    </source>
</reference>
<comment type="caution">
    <text evidence="1">The sequence shown here is derived from an EMBL/GenBank/DDBJ whole genome shotgun (WGS) entry which is preliminary data.</text>
</comment>
<proteinExistence type="predicted"/>
<dbReference type="Proteomes" id="UP000325315">
    <property type="component" value="Unassembled WGS sequence"/>
</dbReference>
<gene>
    <name evidence="1" type="ORF">EPI10_000665</name>
</gene>
<name>A0A5B6V988_9ROSI</name>
<evidence type="ECO:0000313" key="1">
    <source>
        <dbReference type="EMBL" id="KAA3465506.1"/>
    </source>
</evidence>
<keyword evidence="2" id="KW-1185">Reference proteome</keyword>
<dbReference type="AlphaFoldDB" id="A0A5B6V988"/>
<organism evidence="1 2">
    <name type="scientific">Gossypium australe</name>
    <dbReference type="NCBI Taxonomy" id="47621"/>
    <lineage>
        <taxon>Eukaryota</taxon>
        <taxon>Viridiplantae</taxon>
        <taxon>Streptophyta</taxon>
        <taxon>Embryophyta</taxon>
        <taxon>Tracheophyta</taxon>
        <taxon>Spermatophyta</taxon>
        <taxon>Magnoliopsida</taxon>
        <taxon>eudicotyledons</taxon>
        <taxon>Gunneridae</taxon>
        <taxon>Pentapetalae</taxon>
        <taxon>rosids</taxon>
        <taxon>malvids</taxon>
        <taxon>Malvales</taxon>
        <taxon>Malvaceae</taxon>
        <taxon>Malvoideae</taxon>
        <taxon>Gossypium</taxon>
    </lineage>
</organism>
<protein>
    <submittedName>
        <fullName evidence="1">Maturase K</fullName>
    </submittedName>
</protein>
<evidence type="ECO:0000313" key="2">
    <source>
        <dbReference type="Proteomes" id="UP000325315"/>
    </source>
</evidence>
<dbReference type="OrthoDB" id="2272416at2759"/>
<dbReference type="EMBL" id="SMMG02000007">
    <property type="protein sequence ID" value="KAA3465506.1"/>
    <property type="molecule type" value="Genomic_DNA"/>
</dbReference>
<sequence length="74" mass="9111">MGLRSSELQLTTIPREPSFGLKTLSRHTYQWWNTLISMVPRERVTWEFFQAKFRKKYISQRFIDQKQKEFLELK</sequence>